<dbReference type="RefSeq" id="WP_004885621.1">
    <property type="nucleotide sequence ID" value="NZ_AMZR01000044.1"/>
</dbReference>
<dbReference type="Proteomes" id="UP000027208">
    <property type="component" value="Unassembled WGS sequence"/>
</dbReference>
<protein>
    <recommendedName>
        <fullName evidence="3">DUF2313 domain-containing protein</fullName>
    </recommendedName>
</protein>
<evidence type="ECO:0000313" key="1">
    <source>
        <dbReference type="EMBL" id="KDM57154.1"/>
    </source>
</evidence>
<proteinExistence type="predicted"/>
<dbReference type="AlphaFoldDB" id="A0A836Z1Y5"/>
<reference evidence="1 2" key="1">
    <citation type="submission" date="2014-04" db="EMBL/GenBank/DDBJ databases">
        <title>The Genome Sequence of Acinetobacter baumanii BIDMC 57.</title>
        <authorList>
            <consortium name="The Broad Institute Genomics Platform"/>
            <consortium name="The Broad Institute Genome Sequencing Center for Infectious Disease"/>
            <person name="Murphy C."/>
            <person name="Cosimi L."/>
            <person name="Cerqueira G."/>
            <person name="Feldgarden M."/>
            <person name="Earl A."/>
            <person name="Spencer M.D."/>
            <person name="Fodor A."/>
            <person name="Sautter R.L."/>
            <person name="Hung D."/>
            <person name="Onderdonk A.B."/>
            <person name="Ernst C."/>
            <person name="Delaney M."/>
            <person name="DuBois A."/>
            <person name="Young S.K."/>
            <person name="Zeng Q."/>
            <person name="Gargeya S."/>
            <person name="Abouelleil A."/>
            <person name="Alvarado L."/>
            <person name="Chapman S.B."/>
            <person name="Gainer-Dewar J."/>
            <person name="Goldberg J."/>
            <person name="Griggs A."/>
            <person name="Gujja S."/>
            <person name="Hansen M."/>
            <person name="Howarth C."/>
            <person name="Imamovic A."/>
            <person name="Larimer J."/>
            <person name="Pearson M."/>
            <person name="Poon T.W."/>
            <person name="Priest M."/>
            <person name="Roberts A."/>
            <person name="Saif S."/>
            <person name="Shea T."/>
            <person name="Sykes S."/>
            <person name="Wortman J."/>
            <person name="Nusbaum C."/>
            <person name="Birren B."/>
        </authorList>
    </citation>
    <scope>NUCLEOTIDE SEQUENCE [LARGE SCALE GENOMIC DNA]</scope>
    <source>
        <strain evidence="1 2">BIDMC 57</strain>
    </source>
</reference>
<evidence type="ECO:0008006" key="3">
    <source>
        <dbReference type="Google" id="ProtNLM"/>
    </source>
</evidence>
<name>A0A836Z1Y5_ACINO</name>
<evidence type="ECO:0000313" key="2">
    <source>
        <dbReference type="Proteomes" id="UP000027208"/>
    </source>
</evidence>
<dbReference type="EMBL" id="JMUI01000003">
    <property type="protein sequence ID" value="KDM57154.1"/>
    <property type="molecule type" value="Genomic_DNA"/>
</dbReference>
<sequence>MTYEQTVELYASVLRQLLPAGGYDTSPKGIIAKDVYAHAKILAQADVDAKRVLTTLEKIPEELLSEYESALGLPLKCTVNTNKTIEERLQIIQWIQQTKNVLNRAYLEGLLGLFGIGLIDLVRYRPMQCTATCVSPINIENLRFKVKLILKAPVQADMACIIENYLPAYLRYDIIEEKV</sequence>
<comment type="caution">
    <text evidence="1">The sequence shown here is derived from an EMBL/GenBank/DDBJ whole genome shotgun (WGS) entry which is preliminary data.</text>
</comment>
<gene>
    <name evidence="1" type="ORF">AE32_01265</name>
</gene>
<accession>A0A836Z1Y5</accession>
<organism evidence="1 2">
    <name type="scientific">Acinetobacter nosocomialis</name>
    <dbReference type="NCBI Taxonomy" id="106654"/>
    <lineage>
        <taxon>Bacteria</taxon>
        <taxon>Pseudomonadati</taxon>
        <taxon>Pseudomonadota</taxon>
        <taxon>Gammaproteobacteria</taxon>
        <taxon>Moraxellales</taxon>
        <taxon>Moraxellaceae</taxon>
        <taxon>Acinetobacter</taxon>
        <taxon>Acinetobacter calcoaceticus/baumannii complex</taxon>
    </lineage>
</organism>